<dbReference type="GO" id="GO:0016787">
    <property type="term" value="F:hydrolase activity"/>
    <property type="evidence" value="ECO:0007669"/>
    <property type="project" value="UniProtKB-KW"/>
</dbReference>
<proteinExistence type="inferred from homology"/>
<dbReference type="Pfam" id="PF07859">
    <property type="entry name" value="Abhydrolase_3"/>
    <property type="match status" value="1"/>
</dbReference>
<dbReference type="SUPFAM" id="SSF53474">
    <property type="entry name" value="alpha/beta-Hydrolases"/>
    <property type="match status" value="1"/>
</dbReference>
<dbReference type="InterPro" id="IPR050300">
    <property type="entry name" value="GDXG_lipolytic_enzyme"/>
</dbReference>
<dbReference type="Gene3D" id="3.40.50.1820">
    <property type="entry name" value="alpha/beta hydrolase"/>
    <property type="match status" value="1"/>
</dbReference>
<feature type="domain" description="Alpha/beta hydrolase fold-3" evidence="4">
    <location>
        <begin position="106"/>
        <end position="311"/>
    </location>
</feature>
<keyword evidence="2 5" id="KW-0378">Hydrolase</keyword>
<dbReference type="AlphaFoldDB" id="A0A7W2Q8C6"/>
<dbReference type="RefSeq" id="WP_182389208.1">
    <property type="nucleotide sequence ID" value="NZ_BQIO01000049.1"/>
</dbReference>
<reference evidence="5 6" key="1">
    <citation type="submission" date="2020-07" db="EMBL/GenBank/DDBJ databases">
        <title>Diversity of carbapenemase encoding genes among Pseudomonas putida group clinical isolates in a tertiary Brazilian hospital.</title>
        <authorList>
            <person name="Alberto-Lei F."/>
            <person name="Nodari C.S."/>
            <person name="Streling A.P."/>
            <person name="Paulino J.T."/>
            <person name="Bessa-Neto F.O."/>
            <person name="Cayo R."/>
            <person name="Gales A.C."/>
        </authorList>
    </citation>
    <scope>NUCLEOTIDE SEQUENCE [LARGE SCALE GENOMIC DNA]</scope>
    <source>
        <strain evidence="5 6">12815</strain>
    </source>
</reference>
<dbReference type="InterPro" id="IPR033140">
    <property type="entry name" value="Lipase_GDXG_put_SER_AS"/>
</dbReference>
<sequence length="341" mass="37237">MKWVVEALGRLPHRLQSAIGGSRLNQPGHVLSAEVAMFLRLMGDRELARPQHQPLDKVRKQTDHDAWVFGGCDAPVDLERSFTIDGQGGPVPVKTFVTNDCAQGVLIYFHGGAWVSGSLASCESICRYLAREARLHVLSVDYRLAPEHPFPAAIDDALAAYEHVLKDMQAANTPGAFIAVAGDSAGGNIAAALCYTLREQKRRLPDFQLLFYPVLDNENRSTSYSLFETGYVLTADQMNWARELYVPSRAYSDPAVSPLLADSFEGLPPTYIATAEFDVLRDEGEAYAHLLSAAGVNVTLRRAAGLIHGFANMMGVSRVARQEMQQAVAALVRSRQAHGGK</sequence>
<name>A0A7W2Q8C6_9PSED</name>
<gene>
    <name evidence="5" type="ORF">H4C80_07975</name>
</gene>
<evidence type="ECO:0000256" key="3">
    <source>
        <dbReference type="PROSITE-ProRule" id="PRU10038"/>
    </source>
</evidence>
<dbReference type="PANTHER" id="PTHR48081:SF8">
    <property type="entry name" value="ALPHA_BETA HYDROLASE FOLD-3 DOMAIN-CONTAINING PROTEIN-RELATED"/>
    <property type="match status" value="1"/>
</dbReference>
<dbReference type="EMBL" id="JACGCX010000003">
    <property type="protein sequence ID" value="MBA6097063.1"/>
    <property type="molecule type" value="Genomic_DNA"/>
</dbReference>
<dbReference type="InterPro" id="IPR029058">
    <property type="entry name" value="AB_hydrolase_fold"/>
</dbReference>
<evidence type="ECO:0000256" key="1">
    <source>
        <dbReference type="ARBA" id="ARBA00010515"/>
    </source>
</evidence>
<accession>A0A7W2Q8C6</accession>
<dbReference type="PROSITE" id="PS01174">
    <property type="entry name" value="LIPASE_GDXG_SER"/>
    <property type="match status" value="1"/>
</dbReference>
<feature type="active site" evidence="3">
    <location>
        <position position="184"/>
    </location>
</feature>
<evidence type="ECO:0000259" key="4">
    <source>
        <dbReference type="Pfam" id="PF07859"/>
    </source>
</evidence>
<evidence type="ECO:0000256" key="2">
    <source>
        <dbReference type="ARBA" id="ARBA00022801"/>
    </source>
</evidence>
<dbReference type="PANTHER" id="PTHR48081">
    <property type="entry name" value="AB HYDROLASE SUPERFAMILY PROTEIN C4A8.06C"/>
    <property type="match status" value="1"/>
</dbReference>
<comment type="caution">
    <text evidence="5">The sequence shown here is derived from an EMBL/GenBank/DDBJ whole genome shotgun (WGS) entry which is preliminary data.</text>
</comment>
<dbReference type="Proteomes" id="UP000545074">
    <property type="component" value="Unassembled WGS sequence"/>
</dbReference>
<comment type="similarity">
    <text evidence="1">Belongs to the 'GDXG' lipolytic enzyme family.</text>
</comment>
<evidence type="ECO:0000313" key="5">
    <source>
        <dbReference type="EMBL" id="MBA6097063.1"/>
    </source>
</evidence>
<organism evidence="5 6">
    <name type="scientific">Pseudomonas juntendi</name>
    <dbReference type="NCBI Taxonomy" id="2666183"/>
    <lineage>
        <taxon>Bacteria</taxon>
        <taxon>Pseudomonadati</taxon>
        <taxon>Pseudomonadota</taxon>
        <taxon>Gammaproteobacteria</taxon>
        <taxon>Pseudomonadales</taxon>
        <taxon>Pseudomonadaceae</taxon>
        <taxon>Pseudomonas</taxon>
    </lineage>
</organism>
<evidence type="ECO:0000313" key="6">
    <source>
        <dbReference type="Proteomes" id="UP000545074"/>
    </source>
</evidence>
<protein>
    <submittedName>
        <fullName evidence="5">Alpha/beta hydrolase</fullName>
    </submittedName>
</protein>
<dbReference type="InterPro" id="IPR013094">
    <property type="entry name" value="AB_hydrolase_3"/>
</dbReference>